<dbReference type="GO" id="GO:0003677">
    <property type="term" value="F:DNA binding"/>
    <property type="evidence" value="ECO:0007669"/>
    <property type="project" value="UniProtKB-KW"/>
</dbReference>
<dbReference type="GO" id="GO:0006950">
    <property type="term" value="P:response to stress"/>
    <property type="evidence" value="ECO:0007669"/>
    <property type="project" value="TreeGrafter"/>
</dbReference>
<feature type="domain" description="HTH marR-type" evidence="4">
    <location>
        <begin position="1"/>
        <end position="137"/>
    </location>
</feature>
<dbReference type="InterPro" id="IPR000835">
    <property type="entry name" value="HTH_MarR-typ"/>
</dbReference>
<keyword evidence="2 5" id="KW-0238">DNA-binding</keyword>
<evidence type="ECO:0000313" key="5">
    <source>
        <dbReference type="EMBL" id="RBP70572.1"/>
    </source>
</evidence>
<sequence>MTDEPSLGVLAFLPYRHMEQRVFDAAVAAGYDITLAQGRLFQRVNDNGSRLTELAESAQLTKQSAAYLVDELVSSGFLTRSPDPSDGRARLITITDRGREAIAFARRIEADVEAEWRAHLGDADLETLRSILLRLREIVDPYAPGPDRAAGAG</sequence>
<dbReference type="AlphaFoldDB" id="A0A366IGB3"/>
<dbReference type="Proteomes" id="UP000253509">
    <property type="component" value="Unassembled WGS sequence"/>
</dbReference>
<dbReference type="GO" id="GO:0003700">
    <property type="term" value="F:DNA-binding transcription factor activity"/>
    <property type="evidence" value="ECO:0007669"/>
    <property type="project" value="InterPro"/>
</dbReference>
<dbReference type="InterPro" id="IPR023187">
    <property type="entry name" value="Tscrpt_reg_MarR-type_CS"/>
</dbReference>
<dbReference type="InterPro" id="IPR036390">
    <property type="entry name" value="WH_DNA-bd_sf"/>
</dbReference>
<keyword evidence="3" id="KW-0804">Transcription</keyword>
<evidence type="ECO:0000256" key="1">
    <source>
        <dbReference type="ARBA" id="ARBA00023015"/>
    </source>
</evidence>
<dbReference type="SMART" id="SM00347">
    <property type="entry name" value="HTH_MARR"/>
    <property type="match status" value="1"/>
</dbReference>
<evidence type="ECO:0000259" key="4">
    <source>
        <dbReference type="PROSITE" id="PS50995"/>
    </source>
</evidence>
<name>A0A366IGB3_9MICO</name>
<dbReference type="PROSITE" id="PS01117">
    <property type="entry name" value="HTH_MARR_1"/>
    <property type="match status" value="1"/>
</dbReference>
<dbReference type="Gene3D" id="1.10.10.10">
    <property type="entry name" value="Winged helix-like DNA-binding domain superfamily/Winged helix DNA-binding domain"/>
    <property type="match status" value="1"/>
</dbReference>
<dbReference type="InterPro" id="IPR036388">
    <property type="entry name" value="WH-like_DNA-bd_sf"/>
</dbReference>
<evidence type="ECO:0000256" key="3">
    <source>
        <dbReference type="ARBA" id="ARBA00023163"/>
    </source>
</evidence>
<keyword evidence="1" id="KW-0805">Transcription regulation</keyword>
<keyword evidence="6" id="KW-1185">Reference proteome</keyword>
<dbReference type="PRINTS" id="PR00598">
    <property type="entry name" value="HTHMARR"/>
</dbReference>
<dbReference type="EMBL" id="QNSB01000008">
    <property type="protein sequence ID" value="RBP70572.1"/>
    <property type="molecule type" value="Genomic_DNA"/>
</dbReference>
<protein>
    <submittedName>
        <fullName evidence="5">DNA-binding MarR family transcriptional regulator</fullName>
    </submittedName>
</protein>
<evidence type="ECO:0000256" key="2">
    <source>
        <dbReference type="ARBA" id="ARBA00023125"/>
    </source>
</evidence>
<dbReference type="InterPro" id="IPR039422">
    <property type="entry name" value="MarR/SlyA-like"/>
</dbReference>
<proteinExistence type="predicted"/>
<reference evidence="5 6" key="1">
    <citation type="submission" date="2018-06" db="EMBL/GenBank/DDBJ databases">
        <title>Freshwater and sediment microbial communities from various areas in North America, analyzing microbe dynamics in response to fracking.</title>
        <authorList>
            <person name="Lamendella R."/>
        </authorList>
    </citation>
    <scope>NUCLEOTIDE SEQUENCE [LARGE SCALE GENOMIC DNA]</scope>
    <source>
        <strain evidence="5 6">3b_TX</strain>
    </source>
</reference>
<dbReference type="PANTHER" id="PTHR33164">
    <property type="entry name" value="TRANSCRIPTIONAL REGULATOR, MARR FAMILY"/>
    <property type="match status" value="1"/>
</dbReference>
<accession>A0A366IGB3</accession>
<comment type="caution">
    <text evidence="5">The sequence shown here is derived from an EMBL/GenBank/DDBJ whole genome shotgun (WGS) entry which is preliminary data.</text>
</comment>
<dbReference type="PANTHER" id="PTHR33164:SF99">
    <property type="entry name" value="MARR FAMILY REGULATORY PROTEIN"/>
    <property type="match status" value="1"/>
</dbReference>
<dbReference type="Pfam" id="PF12802">
    <property type="entry name" value="MarR_2"/>
    <property type="match status" value="1"/>
</dbReference>
<dbReference type="PROSITE" id="PS50995">
    <property type="entry name" value="HTH_MARR_2"/>
    <property type="match status" value="1"/>
</dbReference>
<dbReference type="SUPFAM" id="SSF46785">
    <property type="entry name" value="Winged helix' DNA-binding domain"/>
    <property type="match status" value="1"/>
</dbReference>
<organism evidence="5 6">
    <name type="scientific">Brevibacterium celere</name>
    <dbReference type="NCBI Taxonomy" id="225845"/>
    <lineage>
        <taxon>Bacteria</taxon>
        <taxon>Bacillati</taxon>
        <taxon>Actinomycetota</taxon>
        <taxon>Actinomycetes</taxon>
        <taxon>Micrococcales</taxon>
        <taxon>Brevibacteriaceae</taxon>
        <taxon>Brevibacterium</taxon>
    </lineage>
</organism>
<gene>
    <name evidence="5" type="ORF">DFO65_10824</name>
</gene>
<dbReference type="RefSeq" id="WP_113904698.1">
    <property type="nucleotide sequence ID" value="NZ_QNSB01000008.1"/>
</dbReference>
<evidence type="ECO:0000313" key="6">
    <source>
        <dbReference type="Proteomes" id="UP000253509"/>
    </source>
</evidence>